<evidence type="ECO:0000256" key="2">
    <source>
        <dbReference type="SAM" id="Phobius"/>
    </source>
</evidence>
<keyword evidence="4" id="KW-1185">Reference proteome</keyword>
<proteinExistence type="predicted"/>
<dbReference type="Gramene" id="OIW00430">
    <property type="protein sequence ID" value="OIW00430"/>
    <property type="gene ID" value="TanjilG_05780"/>
</dbReference>
<evidence type="ECO:0000256" key="1">
    <source>
        <dbReference type="SAM" id="MobiDB-lite"/>
    </source>
</evidence>
<feature type="transmembrane region" description="Helical" evidence="2">
    <location>
        <begin position="47"/>
        <end position="66"/>
    </location>
</feature>
<dbReference type="AlphaFoldDB" id="A0A4P1R423"/>
<accession>A0A4P1R423</accession>
<dbReference type="EMBL" id="CM007372">
    <property type="protein sequence ID" value="OIW00430.1"/>
    <property type="molecule type" value="Genomic_DNA"/>
</dbReference>
<dbReference type="Proteomes" id="UP000188354">
    <property type="component" value="Chromosome LG12"/>
</dbReference>
<reference evidence="3 4" key="1">
    <citation type="journal article" date="2017" name="Plant Biotechnol. J.">
        <title>A comprehensive draft genome sequence for lupin (Lupinus angustifolius), an emerging health food: insights into plant-microbe interactions and legume evolution.</title>
        <authorList>
            <person name="Hane J.K."/>
            <person name="Ming Y."/>
            <person name="Kamphuis L.G."/>
            <person name="Nelson M.N."/>
            <person name="Garg G."/>
            <person name="Atkins C.A."/>
            <person name="Bayer P.E."/>
            <person name="Bravo A."/>
            <person name="Bringans S."/>
            <person name="Cannon S."/>
            <person name="Edwards D."/>
            <person name="Foley R."/>
            <person name="Gao L.L."/>
            <person name="Harrison M.J."/>
            <person name="Huang W."/>
            <person name="Hurgobin B."/>
            <person name="Li S."/>
            <person name="Liu C.W."/>
            <person name="McGrath A."/>
            <person name="Morahan G."/>
            <person name="Murray J."/>
            <person name="Weller J."/>
            <person name="Jian J."/>
            <person name="Singh K.B."/>
        </authorList>
    </citation>
    <scope>NUCLEOTIDE SEQUENCE [LARGE SCALE GENOMIC DNA]</scope>
    <source>
        <strain evidence="4">cv. Tanjil</strain>
        <tissue evidence="3">Whole plant</tissue>
    </source>
</reference>
<evidence type="ECO:0000313" key="3">
    <source>
        <dbReference type="EMBL" id="OIW00430.1"/>
    </source>
</evidence>
<keyword evidence="2" id="KW-1133">Transmembrane helix</keyword>
<protein>
    <submittedName>
        <fullName evidence="3">Uncharacterized protein</fullName>
    </submittedName>
</protein>
<keyword evidence="2" id="KW-0472">Membrane</keyword>
<organism evidence="3 4">
    <name type="scientific">Lupinus angustifolius</name>
    <name type="common">Narrow-leaved blue lupine</name>
    <dbReference type="NCBI Taxonomy" id="3871"/>
    <lineage>
        <taxon>Eukaryota</taxon>
        <taxon>Viridiplantae</taxon>
        <taxon>Streptophyta</taxon>
        <taxon>Embryophyta</taxon>
        <taxon>Tracheophyta</taxon>
        <taxon>Spermatophyta</taxon>
        <taxon>Magnoliopsida</taxon>
        <taxon>eudicotyledons</taxon>
        <taxon>Gunneridae</taxon>
        <taxon>Pentapetalae</taxon>
        <taxon>rosids</taxon>
        <taxon>fabids</taxon>
        <taxon>Fabales</taxon>
        <taxon>Fabaceae</taxon>
        <taxon>Papilionoideae</taxon>
        <taxon>50 kb inversion clade</taxon>
        <taxon>genistoids sensu lato</taxon>
        <taxon>core genistoids</taxon>
        <taxon>Genisteae</taxon>
        <taxon>Lupinus</taxon>
    </lineage>
</organism>
<evidence type="ECO:0000313" key="4">
    <source>
        <dbReference type="Proteomes" id="UP000188354"/>
    </source>
</evidence>
<sequence>MATSSENKVKFFGSGSLSELFCFRTSTLFLMDYDQNQTIRMLGIGQFMVYVMMHIIYPIVITVCSVDGFHWPLTKDTVIVRMANRTFAFALPGLLYGLQFPPYCEDSMMDALEGYALKDDDPLLWYKMRLRFEPMANEALRELGQIPGKSCFNDSGHNPSYLRAIRMSACTKVVEDGMINSGILKPSHYIVTGTNPPNANEFIGQYLAYASVNAITCMVDTLESAEILTRIGLGYLIKNDPNDPSLETVLKKIGFKIWKLNELGVAAFTHKLVPAVQEETETMMEKEEKWKGKDKERKDKEASADTSSGVGPSDKGKGVMP</sequence>
<gene>
    <name evidence="3" type="ORF">TanjilG_05780</name>
</gene>
<name>A0A4P1R423_LUPAN</name>
<feature type="compositionally biased region" description="Basic and acidic residues" evidence="1">
    <location>
        <begin position="283"/>
        <end position="303"/>
    </location>
</feature>
<feature type="region of interest" description="Disordered" evidence="1">
    <location>
        <begin position="279"/>
        <end position="321"/>
    </location>
</feature>
<keyword evidence="2" id="KW-0812">Transmembrane</keyword>